<evidence type="ECO:0000313" key="9">
    <source>
        <dbReference type="EMBL" id="HJA03380.1"/>
    </source>
</evidence>
<dbReference type="SMART" id="SM00487">
    <property type="entry name" value="DEXDc"/>
    <property type="match status" value="1"/>
</dbReference>
<evidence type="ECO:0000256" key="1">
    <source>
        <dbReference type="ARBA" id="ARBA00022741"/>
    </source>
</evidence>
<evidence type="ECO:0000256" key="2">
    <source>
        <dbReference type="ARBA" id="ARBA00022801"/>
    </source>
</evidence>
<reference evidence="9" key="2">
    <citation type="submission" date="2021-04" db="EMBL/GenBank/DDBJ databases">
        <authorList>
            <person name="Gilroy R."/>
        </authorList>
    </citation>
    <scope>NUCLEOTIDE SEQUENCE</scope>
    <source>
        <strain evidence="9">ChiHjej8B7-3636</strain>
    </source>
</reference>
<keyword evidence="4" id="KW-0067">ATP-binding</keyword>
<dbReference type="PROSITE" id="PS51194">
    <property type="entry name" value="HELICASE_CTER"/>
    <property type="match status" value="1"/>
</dbReference>
<dbReference type="SMART" id="SM00490">
    <property type="entry name" value="HELICc"/>
    <property type="match status" value="1"/>
</dbReference>
<dbReference type="Gene3D" id="1.20.120.1080">
    <property type="match status" value="1"/>
</dbReference>
<accession>A0A9D2H4T6</accession>
<dbReference type="CDD" id="cd18791">
    <property type="entry name" value="SF2_C_RHA"/>
    <property type="match status" value="1"/>
</dbReference>
<feature type="domain" description="Helicase C-terminal" evidence="8">
    <location>
        <begin position="222"/>
        <end position="396"/>
    </location>
</feature>
<comment type="caution">
    <text evidence="9">The sequence shown here is derived from an EMBL/GenBank/DDBJ whole genome shotgun (WGS) entry which is preliminary data.</text>
</comment>
<dbReference type="EMBL" id="DXAM01000012">
    <property type="protein sequence ID" value="HJA03380.1"/>
    <property type="molecule type" value="Genomic_DNA"/>
</dbReference>
<dbReference type="NCBIfam" id="NF008348">
    <property type="entry name" value="PRK11131.1"/>
    <property type="match status" value="1"/>
</dbReference>
<evidence type="ECO:0000256" key="5">
    <source>
        <dbReference type="SAM" id="Coils"/>
    </source>
</evidence>
<keyword evidence="5" id="KW-0175">Coiled coil</keyword>
<dbReference type="NCBIfam" id="TIGR01967">
    <property type="entry name" value="DEAH_box_HrpA"/>
    <property type="match status" value="1"/>
</dbReference>
<dbReference type="GO" id="GO:0005524">
    <property type="term" value="F:ATP binding"/>
    <property type="evidence" value="ECO:0007669"/>
    <property type="project" value="UniProtKB-KW"/>
</dbReference>
<dbReference type="SMART" id="SM00847">
    <property type="entry name" value="HA2"/>
    <property type="match status" value="1"/>
</dbReference>
<dbReference type="InterPro" id="IPR011545">
    <property type="entry name" value="DEAD/DEAH_box_helicase_dom"/>
</dbReference>
<keyword evidence="2 9" id="KW-0378">Hydrolase</keyword>
<dbReference type="Pfam" id="PF00271">
    <property type="entry name" value="Helicase_C"/>
    <property type="match status" value="1"/>
</dbReference>
<dbReference type="Pfam" id="PF00270">
    <property type="entry name" value="DEAD"/>
    <property type="match status" value="1"/>
</dbReference>
<reference evidence="9" key="1">
    <citation type="journal article" date="2021" name="PeerJ">
        <title>Extensive microbial diversity within the chicken gut microbiome revealed by metagenomics and culture.</title>
        <authorList>
            <person name="Gilroy R."/>
            <person name="Ravi A."/>
            <person name="Getino M."/>
            <person name="Pursley I."/>
            <person name="Horton D.L."/>
            <person name="Alikhan N.F."/>
            <person name="Baker D."/>
            <person name="Gharbi K."/>
            <person name="Hall N."/>
            <person name="Watson M."/>
            <person name="Adriaenssens E.M."/>
            <person name="Foster-Nyarko E."/>
            <person name="Jarju S."/>
            <person name="Secka A."/>
            <person name="Antonio M."/>
            <person name="Oren A."/>
            <person name="Chaudhuri R.R."/>
            <person name="La Ragione R."/>
            <person name="Hildebrand F."/>
            <person name="Pallen M.J."/>
        </authorList>
    </citation>
    <scope>NUCLEOTIDE SEQUENCE</scope>
    <source>
        <strain evidence="9">ChiHjej8B7-3636</strain>
    </source>
</reference>
<dbReference type="PANTHER" id="PTHR18934:SF99">
    <property type="entry name" value="ATP-DEPENDENT RNA HELICASE DHX37-RELATED"/>
    <property type="match status" value="1"/>
</dbReference>
<feature type="coiled-coil region" evidence="5">
    <location>
        <begin position="744"/>
        <end position="771"/>
    </location>
</feature>
<dbReference type="InterPro" id="IPR024590">
    <property type="entry name" value="HrpA_C"/>
</dbReference>
<evidence type="ECO:0000259" key="8">
    <source>
        <dbReference type="PROSITE" id="PS51194"/>
    </source>
</evidence>
<evidence type="ECO:0000256" key="3">
    <source>
        <dbReference type="ARBA" id="ARBA00022806"/>
    </source>
</evidence>
<dbReference type="InterPro" id="IPR010222">
    <property type="entry name" value="RNA_helicase_HrpA"/>
</dbReference>
<dbReference type="Pfam" id="PF07717">
    <property type="entry name" value="OB_NTP_bind"/>
    <property type="match status" value="1"/>
</dbReference>
<keyword evidence="1" id="KW-0547">Nucleotide-binding</keyword>
<keyword evidence="3 9" id="KW-0347">Helicase</keyword>
<organism evidence="9 10">
    <name type="scientific">Candidatus Microbacterium stercoravium</name>
    <dbReference type="NCBI Taxonomy" id="2838697"/>
    <lineage>
        <taxon>Bacteria</taxon>
        <taxon>Bacillati</taxon>
        <taxon>Actinomycetota</taxon>
        <taxon>Actinomycetes</taxon>
        <taxon>Micrococcales</taxon>
        <taxon>Microbacteriaceae</taxon>
        <taxon>Microbacterium</taxon>
    </lineage>
</organism>
<dbReference type="GO" id="GO:0003724">
    <property type="term" value="F:RNA helicase activity"/>
    <property type="evidence" value="ECO:0007669"/>
    <property type="project" value="UniProtKB-EC"/>
</dbReference>
<proteinExistence type="predicted"/>
<dbReference type="InterPro" id="IPR001650">
    <property type="entry name" value="Helicase_C-like"/>
</dbReference>
<sequence>MPVISYPAELPVSRARDEIADAIRDNQVVVVAGATGSGKTTQLPKIALELGRESIAHTQPRRLAARTIAERVAEEMQVELGSTVGYKVRFTDQVSKDTKIALMTDGILLNEIHRDRRLSRYDTIIIDEAHERSLNVDFLLGYLKRLLPERPDLKVIITSATIDPESFARHFADANGDPAPVIEVSGRTFPVEIRYRPFAEPGDSADPEIDERAYDADDEVSAIVEALRELDREPAGDVLVFLPGEAEIRDAADAVRGAFGGAARPVEVLPLYGRLSAAEQHRVFETSKVAGLARRIVLATNVAETSLTVPGIKYVVDAGTARISRYASRAKVQRLPIEPVSQASAQQRSGRAGRTSSGIAIRLYGHDDFVRRPEFTDPEVLRTSLASVVLQMLSLGFGDIQAFPFVTPPDSRGVKAAFDLLVELGAITLTRGEPTLTKIGRRIARLPIDPRFARMLIEAQRTGVTDDVLAIVSGMSIQDVRERPEEQREKADAAHARFRDPSSDFLSMLNLWNHLRERQKELGSSAFRREVRADFLNYVRVREWFDVHRQLRSLSRDAGSDAPRNTARSAPSASAPESGHPRGDAIHRAMLAGLLSQIGVLDEREAAKNRGSKRPGPAVYRGARGVSFSIFPGSGLKKARPKAVMAAELVETSRLFARTVAAIDVAWAEDLAGDLVKRQVSEPHWSKDAGAALAHEKVTLFGVEIVSRRPIPFARVDRASAREMFVRHALTEGEWDPSHLAKPVARFLRQNAELRRRLEKLEERERRRDILAGDEAVFAFYDARIPADVFDVRSFERWWRDALVTTPDLLTMREQDLLDGEANSDARDFPATWTQGDQTLNLAYRFEPGAADDGVTAVIPLALLASIRPDGFDWQVPGLRDELITAMIRALPKSIRRHVVPAADWATTFAEELSDAGPEHTAGRPGSTLAAALARLVQRRANQPVSASDVDMERIPAHLTVSFRAVDHRGRTVGTSRDLAELQKRLSARARDSVARQLTAPPRPGKGSRPQAPAAPSIERSGLTDWTFGDLAAEVDTPVAGGVVRGYPAIVDDGASVSIRVEATAEDAARSTRAGLRRLLLLTVPSPVSYVQEHLSSQEKLALAAAPYSSPKAVIDDVRAAVIDQAIARRGEVRSREAFDEIKLQVTAGSVDDVFAGVSLVAQILVAWRDVERAMKKANSMSLLGALNDVKGQLAGLVHPGFVRLTGIERLRHLPRYLQAASIRLEQLADGAGRDRARMSEFERAAAQFSEAGGEIPLPEHADERLVRARWLLEELRVGLFAQRLGTAETVSVQRVAKALA</sequence>
<dbReference type="PROSITE" id="PS51192">
    <property type="entry name" value="HELICASE_ATP_BIND_1"/>
    <property type="match status" value="1"/>
</dbReference>
<dbReference type="Gene3D" id="3.40.50.300">
    <property type="entry name" value="P-loop containing nucleotide triphosphate hydrolases"/>
    <property type="match status" value="2"/>
</dbReference>
<feature type="region of interest" description="Disordered" evidence="6">
    <location>
        <begin position="987"/>
        <end position="1019"/>
    </location>
</feature>
<protein>
    <submittedName>
        <fullName evidence="9">ATP-dependent RNA helicase HrpA</fullName>
        <ecNumber evidence="9">3.6.4.13</ecNumber>
    </submittedName>
</protein>
<dbReference type="InterPro" id="IPR011709">
    <property type="entry name" value="DEAD-box_helicase_OB_fold"/>
</dbReference>
<dbReference type="FunFam" id="1.20.120.1080:FF:000005">
    <property type="entry name" value="ATP-dependent helicase HrpA"/>
    <property type="match status" value="1"/>
</dbReference>
<feature type="domain" description="Helicase ATP-binding" evidence="7">
    <location>
        <begin position="20"/>
        <end position="180"/>
    </location>
</feature>
<evidence type="ECO:0000256" key="4">
    <source>
        <dbReference type="ARBA" id="ARBA00022840"/>
    </source>
</evidence>
<dbReference type="InterPro" id="IPR007502">
    <property type="entry name" value="Helicase-assoc_dom"/>
</dbReference>
<dbReference type="Pfam" id="PF21010">
    <property type="entry name" value="HA2_C"/>
    <property type="match status" value="1"/>
</dbReference>
<dbReference type="SUPFAM" id="SSF52540">
    <property type="entry name" value="P-loop containing nucleoside triphosphate hydrolases"/>
    <property type="match status" value="1"/>
</dbReference>
<dbReference type="EC" id="3.6.4.13" evidence="9"/>
<feature type="region of interest" description="Disordered" evidence="6">
    <location>
        <begin position="555"/>
        <end position="583"/>
    </location>
</feature>
<dbReference type="InterPro" id="IPR014001">
    <property type="entry name" value="Helicase_ATP-bd"/>
</dbReference>
<dbReference type="GO" id="GO:0003723">
    <property type="term" value="F:RNA binding"/>
    <property type="evidence" value="ECO:0007669"/>
    <property type="project" value="TreeGrafter"/>
</dbReference>
<dbReference type="Pfam" id="PF11898">
    <property type="entry name" value="DUF3418"/>
    <property type="match status" value="1"/>
</dbReference>
<dbReference type="GO" id="GO:0016787">
    <property type="term" value="F:hydrolase activity"/>
    <property type="evidence" value="ECO:0007669"/>
    <property type="project" value="UniProtKB-KW"/>
</dbReference>
<dbReference type="InterPro" id="IPR027417">
    <property type="entry name" value="P-loop_NTPase"/>
</dbReference>
<name>A0A9D2H4T6_9MICO</name>
<feature type="compositionally biased region" description="Low complexity" evidence="6">
    <location>
        <begin position="562"/>
        <end position="576"/>
    </location>
</feature>
<evidence type="ECO:0000259" key="7">
    <source>
        <dbReference type="PROSITE" id="PS51192"/>
    </source>
</evidence>
<dbReference type="Proteomes" id="UP000824220">
    <property type="component" value="Unassembled WGS sequence"/>
</dbReference>
<dbReference type="PANTHER" id="PTHR18934">
    <property type="entry name" value="ATP-DEPENDENT RNA HELICASE"/>
    <property type="match status" value="1"/>
</dbReference>
<evidence type="ECO:0000313" key="10">
    <source>
        <dbReference type="Proteomes" id="UP000824220"/>
    </source>
</evidence>
<evidence type="ECO:0000256" key="6">
    <source>
        <dbReference type="SAM" id="MobiDB-lite"/>
    </source>
</evidence>
<gene>
    <name evidence="9" type="primary">hrpA</name>
    <name evidence="9" type="ORF">H9800_00760</name>
</gene>